<gene>
    <name evidence="8" type="ORF">R50_1144</name>
</gene>
<dbReference type="Pfam" id="PF00814">
    <property type="entry name" value="TsaD"/>
    <property type="match status" value="1"/>
</dbReference>
<dbReference type="InterPro" id="IPR000905">
    <property type="entry name" value="Gcp-like_dom"/>
</dbReference>
<evidence type="ECO:0000256" key="2">
    <source>
        <dbReference type="ARBA" id="ARBA00022679"/>
    </source>
</evidence>
<dbReference type="PRINTS" id="PR00789">
    <property type="entry name" value="OSIALOPTASE"/>
</dbReference>
<evidence type="ECO:0000313" key="8">
    <source>
        <dbReference type="EMBL" id="CAB1128650.1"/>
    </source>
</evidence>
<dbReference type="InterPro" id="IPR017861">
    <property type="entry name" value="KAE1/TsaD"/>
</dbReference>
<dbReference type="EC" id="2.3.1.234" evidence="1"/>
<dbReference type="Proteomes" id="UP000503399">
    <property type="component" value="Chromosome"/>
</dbReference>
<protein>
    <recommendedName>
        <fullName evidence="1">N(6)-L-threonylcarbamoyladenine synthase</fullName>
        <ecNumber evidence="1">2.3.1.234</ecNumber>
    </recommendedName>
</protein>
<dbReference type="EMBL" id="LR778114">
    <property type="protein sequence ID" value="CAB1128650.1"/>
    <property type="molecule type" value="Genomic_DNA"/>
</dbReference>
<accession>A0A6F8ZFU4</accession>
<comment type="catalytic activity">
    <reaction evidence="6">
        <text>L-threonylcarbamoyladenylate + adenosine(37) in tRNA = N(6)-L-threonylcarbamoyladenosine(37) in tRNA + AMP + H(+)</text>
        <dbReference type="Rhea" id="RHEA:37059"/>
        <dbReference type="Rhea" id="RHEA-COMP:10162"/>
        <dbReference type="Rhea" id="RHEA-COMP:10163"/>
        <dbReference type="ChEBI" id="CHEBI:15378"/>
        <dbReference type="ChEBI" id="CHEBI:73682"/>
        <dbReference type="ChEBI" id="CHEBI:74411"/>
        <dbReference type="ChEBI" id="CHEBI:74418"/>
        <dbReference type="ChEBI" id="CHEBI:456215"/>
        <dbReference type="EC" id="2.3.1.234"/>
    </reaction>
</comment>
<evidence type="ECO:0000256" key="6">
    <source>
        <dbReference type="ARBA" id="ARBA00048117"/>
    </source>
</evidence>
<keyword evidence="3" id="KW-0819">tRNA processing</keyword>
<reference evidence="8 9" key="1">
    <citation type="submission" date="2020-02" db="EMBL/GenBank/DDBJ databases">
        <authorList>
            <person name="Hogendoorn C."/>
        </authorList>
    </citation>
    <scope>NUCLEOTIDE SEQUENCE [LARGE SCALE GENOMIC DNA]</scope>
    <source>
        <strain evidence="8">R501</strain>
    </source>
</reference>
<dbReference type="AlphaFoldDB" id="A0A6F8ZFU4"/>
<dbReference type="PANTHER" id="PTHR11735">
    <property type="entry name" value="TRNA N6-ADENOSINE THREONYLCARBAMOYLTRANSFERASE"/>
    <property type="match status" value="1"/>
</dbReference>
<evidence type="ECO:0000313" key="9">
    <source>
        <dbReference type="Proteomes" id="UP000503399"/>
    </source>
</evidence>
<keyword evidence="2" id="KW-0808">Transferase</keyword>
<evidence type="ECO:0000259" key="7">
    <source>
        <dbReference type="Pfam" id="PF00814"/>
    </source>
</evidence>
<dbReference type="Gene3D" id="3.30.420.40">
    <property type="match status" value="2"/>
</dbReference>
<dbReference type="PANTHER" id="PTHR11735:SF11">
    <property type="entry name" value="TRNA THREONYLCARBAMOYLADENOSINE BIOSYNTHESIS PROTEIN TSAB"/>
    <property type="match status" value="1"/>
</dbReference>
<evidence type="ECO:0000256" key="3">
    <source>
        <dbReference type="ARBA" id="ARBA00022694"/>
    </source>
</evidence>
<dbReference type="GO" id="GO:0061711">
    <property type="term" value="F:tRNA N(6)-L-threonylcarbamoyladenine synthase activity"/>
    <property type="evidence" value="ECO:0007669"/>
    <property type="project" value="UniProtKB-EC"/>
</dbReference>
<dbReference type="InterPro" id="IPR043129">
    <property type="entry name" value="ATPase_NBD"/>
</dbReference>
<keyword evidence="4" id="KW-0479">Metal-binding</keyword>
<feature type="domain" description="Gcp-like" evidence="7">
    <location>
        <begin position="45"/>
        <end position="315"/>
    </location>
</feature>
<evidence type="ECO:0000256" key="4">
    <source>
        <dbReference type="ARBA" id="ARBA00022723"/>
    </source>
</evidence>
<dbReference type="GO" id="GO:0005829">
    <property type="term" value="C:cytosol"/>
    <property type="evidence" value="ECO:0007669"/>
    <property type="project" value="TreeGrafter"/>
</dbReference>
<dbReference type="GO" id="GO:0046872">
    <property type="term" value="F:metal ion binding"/>
    <property type="evidence" value="ECO:0007669"/>
    <property type="project" value="UniProtKB-KW"/>
</dbReference>
<evidence type="ECO:0000256" key="5">
    <source>
        <dbReference type="ARBA" id="ARBA00023315"/>
    </source>
</evidence>
<dbReference type="SUPFAM" id="SSF53067">
    <property type="entry name" value="Actin-like ATPase domain"/>
    <property type="match status" value="1"/>
</dbReference>
<keyword evidence="5" id="KW-0012">Acyltransferase</keyword>
<dbReference type="GO" id="GO:0008033">
    <property type="term" value="P:tRNA processing"/>
    <property type="evidence" value="ECO:0007669"/>
    <property type="project" value="UniProtKB-KW"/>
</dbReference>
<dbReference type="KEGG" id="hfv:R50_1144"/>
<evidence type="ECO:0000256" key="1">
    <source>
        <dbReference type="ARBA" id="ARBA00012156"/>
    </source>
</evidence>
<proteinExistence type="predicted"/>
<organism evidence="8 9">
    <name type="scientific">Candidatus Hydrogenisulfobacillus filiaventi</name>
    <dbReference type="NCBI Taxonomy" id="2707344"/>
    <lineage>
        <taxon>Bacteria</taxon>
        <taxon>Bacillati</taxon>
        <taxon>Bacillota</taxon>
        <taxon>Clostridia</taxon>
        <taxon>Eubacteriales</taxon>
        <taxon>Clostridiales Family XVII. Incertae Sedis</taxon>
        <taxon>Candidatus Hydrogenisulfobacillus</taxon>
    </lineage>
</organism>
<sequence length="325" mass="33094">MTGPDPGPVLGIDTSAYTTSVAVLAPGGQVIDRRRVLPVPAGARGLRPSEAVWHQLQQLTDLLPAVLAGLAVPPAAVGVSVQPRPQPGSHLPPFAVGRLAAASVAAAWGCRLETVSHQEGHLAAGLWGLGLAPGSPAVPSRFYGLHVSGGTTELVQVEEERPGHWRVAVVGATADLYAGQLVDRVGVALGLPFPAGPGLERLAAGAQAAVPLPVGPPRRDGGRWLISFSGPETAALRALARGAEPAAVARGVEAAVARGLAKLLATQPPGRVVVVGGVAANLFVRRELVRRLGPVWEVGFGPPALSGDNAVGVAWLAARRAQAET</sequence>
<keyword evidence="9" id="KW-1185">Reference proteome</keyword>
<name>A0A6F8ZFU4_9FIRM</name>